<dbReference type="GO" id="GO:0009423">
    <property type="term" value="P:chorismate biosynthetic process"/>
    <property type="evidence" value="ECO:0007669"/>
    <property type="project" value="TreeGrafter"/>
</dbReference>
<evidence type="ECO:0000259" key="5">
    <source>
        <dbReference type="Pfam" id="PF08501"/>
    </source>
</evidence>
<keyword evidence="2" id="KW-0521">NADP</keyword>
<dbReference type="CDD" id="cd01065">
    <property type="entry name" value="NAD_bind_Shikimate_DH"/>
    <property type="match status" value="1"/>
</dbReference>
<dbReference type="PANTHER" id="PTHR21089">
    <property type="entry name" value="SHIKIMATE DEHYDROGENASE"/>
    <property type="match status" value="1"/>
</dbReference>
<keyword evidence="4" id="KW-0057">Aromatic amino acid biosynthesis</keyword>
<reference evidence="6 7" key="2">
    <citation type="journal article" date="2018" name="Int. J. Syst. Evol. Microbiol.">
        <title>Marinobacterium aestuarii sp. nov., a benzene-degrading marine bacterium isolated from estuary sediment.</title>
        <authorList>
            <person name="Bae S.S."/>
            <person name="Jung J."/>
            <person name="Chung D."/>
            <person name="Baek K."/>
        </authorList>
    </citation>
    <scope>NUCLEOTIDE SEQUENCE [LARGE SCALE GENOMIC DNA]</scope>
    <source>
        <strain evidence="6 7">ST58-10</strain>
    </source>
</reference>
<keyword evidence="4" id="KW-0028">Amino-acid biosynthesis</keyword>
<evidence type="ECO:0000313" key="6">
    <source>
        <dbReference type="EMBL" id="ANG65078.1"/>
    </source>
</evidence>
<dbReference type="EMBL" id="CP015839">
    <property type="protein sequence ID" value="ANG65078.1"/>
    <property type="molecule type" value="Genomic_DNA"/>
</dbReference>
<dbReference type="SUPFAM" id="SSF53223">
    <property type="entry name" value="Aminoacid dehydrogenase-like, N-terminal domain"/>
    <property type="match status" value="1"/>
</dbReference>
<dbReference type="Pfam" id="PF08501">
    <property type="entry name" value="Shikimate_dh_N"/>
    <property type="match status" value="1"/>
</dbReference>
<keyword evidence="7" id="KW-1185">Reference proteome</keyword>
<dbReference type="InterPro" id="IPR036291">
    <property type="entry name" value="NAD(P)-bd_dom_sf"/>
</dbReference>
<protein>
    <recommendedName>
        <fullName evidence="5">Shikimate dehydrogenase substrate binding N-terminal domain-containing protein</fullName>
    </recommendedName>
</protein>
<dbReference type="PANTHER" id="PTHR21089:SF1">
    <property type="entry name" value="BIFUNCTIONAL 3-DEHYDROQUINATE DEHYDRATASE_SHIKIMATE DEHYDROGENASE, CHLOROPLASTIC"/>
    <property type="match status" value="1"/>
</dbReference>
<proteinExistence type="predicted"/>
<dbReference type="GO" id="GO:0009073">
    <property type="term" value="P:aromatic amino acid family biosynthetic process"/>
    <property type="evidence" value="ECO:0007669"/>
    <property type="project" value="UniProtKB-KW"/>
</dbReference>
<dbReference type="GO" id="GO:0005829">
    <property type="term" value="C:cytosol"/>
    <property type="evidence" value="ECO:0007669"/>
    <property type="project" value="TreeGrafter"/>
</dbReference>
<dbReference type="InterPro" id="IPR046346">
    <property type="entry name" value="Aminoacid_DH-like_N_sf"/>
</dbReference>
<keyword evidence="3" id="KW-0560">Oxidoreductase</keyword>
<dbReference type="GO" id="GO:0004764">
    <property type="term" value="F:shikimate 3-dehydrogenase (NADP+) activity"/>
    <property type="evidence" value="ECO:0007669"/>
    <property type="project" value="InterPro"/>
</dbReference>
<evidence type="ECO:0000256" key="4">
    <source>
        <dbReference type="ARBA" id="ARBA00023141"/>
    </source>
</evidence>
<evidence type="ECO:0000256" key="3">
    <source>
        <dbReference type="ARBA" id="ARBA00023002"/>
    </source>
</evidence>
<dbReference type="Proteomes" id="UP000078070">
    <property type="component" value="Chromosome"/>
</dbReference>
<dbReference type="AlphaFoldDB" id="A0A1A9F5A4"/>
<dbReference type="SUPFAM" id="SSF51735">
    <property type="entry name" value="NAD(P)-binding Rossmann-fold domains"/>
    <property type="match status" value="1"/>
</dbReference>
<gene>
    <name evidence="6" type="ORF">A8C75_03190</name>
</gene>
<dbReference type="Gene3D" id="3.40.50.720">
    <property type="entry name" value="NAD(P)-binding Rossmann-like Domain"/>
    <property type="match status" value="1"/>
</dbReference>
<sequence length="285" mass="30583">MKLGLIGKGILKSQAPDLHCRLGKLVGQVSSYDLFDGNETGFRGLEGSLGFMREAGYQGTNITFPFKEAALSLADTIGESARKIGATNTLILGESIQAENTDYTGFMSAYRFRFGQTTPGEVLLIGGGGVGRAVAVGLVDLGAKAIYLAETDVERGRKLVEELKGFGVQASLLDTNAINSTIPKVQGVVNCSPVGHVNHPGCPIDVSLLQPQQWVFDAVYVPANTEFLQGARKAGCKLLSGVDLFVFQGLDAFKFFTASLNLTNSLDREAKSLHSYYMEKLFNTI</sequence>
<dbReference type="GO" id="GO:0019632">
    <property type="term" value="P:shikimate metabolic process"/>
    <property type="evidence" value="ECO:0007669"/>
    <property type="project" value="TreeGrafter"/>
</dbReference>
<evidence type="ECO:0000256" key="2">
    <source>
        <dbReference type="ARBA" id="ARBA00022857"/>
    </source>
</evidence>
<feature type="domain" description="Shikimate dehydrogenase substrate binding N-terminal" evidence="5">
    <location>
        <begin position="5"/>
        <end position="90"/>
    </location>
</feature>
<dbReference type="InterPro" id="IPR013708">
    <property type="entry name" value="Shikimate_DH-bd_N"/>
</dbReference>
<dbReference type="STRING" id="1821621.A8C75_03190"/>
<evidence type="ECO:0000313" key="7">
    <source>
        <dbReference type="Proteomes" id="UP000078070"/>
    </source>
</evidence>
<reference evidence="7" key="1">
    <citation type="submission" date="2016-05" db="EMBL/GenBank/DDBJ databases">
        <authorList>
            <person name="Baek K."/>
            <person name="Yang S.-J."/>
        </authorList>
    </citation>
    <scope>NUCLEOTIDE SEQUENCE [LARGE SCALE GENOMIC DNA]</scope>
    <source>
        <strain evidence="7">ST58-10</strain>
    </source>
</reference>
<organism evidence="6 7">
    <name type="scientific">Marinobacterium aestuarii</name>
    <dbReference type="NCBI Taxonomy" id="1821621"/>
    <lineage>
        <taxon>Bacteria</taxon>
        <taxon>Pseudomonadati</taxon>
        <taxon>Pseudomonadota</taxon>
        <taxon>Gammaproteobacteria</taxon>
        <taxon>Oceanospirillales</taxon>
        <taxon>Oceanospirillaceae</taxon>
        <taxon>Marinobacterium</taxon>
    </lineage>
</organism>
<dbReference type="OrthoDB" id="9792692at2"/>
<dbReference type="GO" id="GO:0050661">
    <property type="term" value="F:NADP binding"/>
    <property type="evidence" value="ECO:0007669"/>
    <property type="project" value="TreeGrafter"/>
</dbReference>
<comment type="pathway">
    <text evidence="1">Metabolic intermediate biosynthesis; chorismate biosynthesis; chorismate from D-erythrose 4-phosphate and phosphoenolpyruvate: step 4/7.</text>
</comment>
<evidence type="ECO:0000256" key="1">
    <source>
        <dbReference type="ARBA" id="ARBA00004871"/>
    </source>
</evidence>
<dbReference type="Gene3D" id="3.40.50.10860">
    <property type="entry name" value="Leucine Dehydrogenase, chain A, domain 1"/>
    <property type="match status" value="1"/>
</dbReference>
<accession>A0A1A9F5A4</accession>
<dbReference type="InterPro" id="IPR022893">
    <property type="entry name" value="Shikimate_DH_fam"/>
</dbReference>
<dbReference type="KEGG" id="mars:A8C75_03190"/>
<name>A0A1A9F5A4_9GAMM</name>